<proteinExistence type="predicted"/>
<dbReference type="HOGENOM" id="CLU_1912445_0_0_2"/>
<organism evidence="1 2">
    <name type="scientific">Thermofilum pendens (strain DSM 2475 / Hrk 5)</name>
    <dbReference type="NCBI Taxonomy" id="368408"/>
    <lineage>
        <taxon>Archaea</taxon>
        <taxon>Thermoproteota</taxon>
        <taxon>Thermoprotei</taxon>
        <taxon>Thermofilales</taxon>
        <taxon>Thermofilaceae</taxon>
        <taxon>Thermofilum</taxon>
    </lineage>
</organism>
<keyword evidence="1" id="KW-0614">Plasmid</keyword>
<geneLocation type="plasmid" evidence="1 2">
    <name>pTPEN01</name>
</geneLocation>
<dbReference type="AlphaFoldDB" id="A1S1B3"/>
<accession>A1S1B3</accession>
<keyword evidence="2" id="KW-1185">Reference proteome</keyword>
<dbReference type="Proteomes" id="UP000000641">
    <property type="component" value="Plasmid pTPEN01"/>
</dbReference>
<evidence type="ECO:0000313" key="1">
    <source>
        <dbReference type="EMBL" id="ABL79243.1"/>
    </source>
</evidence>
<dbReference type="EMBL" id="CP000506">
    <property type="protein sequence ID" value="ABL79243.1"/>
    <property type="molecule type" value="Genomic_DNA"/>
</dbReference>
<evidence type="ECO:0000313" key="2">
    <source>
        <dbReference type="Proteomes" id="UP000000641"/>
    </source>
</evidence>
<sequence length="132" mass="15342">MYGSTVSMEEYRRLRQYLLRKPTLGGCRVERVPGGYRVVCRRGNAVVSEEGAVFLFEDNRMAFYKGDVSVEGRDLRYPARPFSEALASIGFQEEAESPEELYGMAESVYTAWEEDIEEVKRRLRERYGEVYE</sequence>
<protein>
    <submittedName>
        <fullName evidence="1">Uncharacterized protein</fullName>
    </submittedName>
</protein>
<reference evidence="2" key="1">
    <citation type="journal article" date="2008" name="J. Bacteriol.">
        <title>Genome sequence of Thermofilum pendens reveals an exceptional loss of biosynthetic pathways without genome reduction.</title>
        <authorList>
            <person name="Anderson I."/>
            <person name="Rodriguez J."/>
            <person name="Susanti D."/>
            <person name="Porat I."/>
            <person name="Reich C."/>
            <person name="Ulrich L.E."/>
            <person name="Elkins J.G."/>
            <person name="Mavromatis K."/>
            <person name="Lykidis A."/>
            <person name="Kim E."/>
            <person name="Thompson L.S."/>
            <person name="Nolan M."/>
            <person name="Land M."/>
            <person name="Copeland A."/>
            <person name="Lapidus A."/>
            <person name="Lucas S."/>
            <person name="Detter C."/>
            <person name="Zhulin I.B."/>
            <person name="Olsen G.J."/>
            <person name="Whitman W."/>
            <person name="Mukhopadhyay B."/>
            <person name="Bristow J."/>
            <person name="Kyrpides N."/>
        </authorList>
    </citation>
    <scope>NUCLEOTIDE SEQUENCE [LARGE SCALE GENOMIC DNA]</scope>
    <source>
        <strain evidence="2">DSM 2475 / Hrk 5</strain>
        <plasmid evidence="2">pTPEN01</plasmid>
    </source>
</reference>
<gene>
    <name evidence="1" type="ordered locus">Tpen_1848</name>
</gene>
<dbReference type="EnsemblBacteria" id="ABL79243">
    <property type="protein sequence ID" value="ABL79243"/>
    <property type="gene ID" value="Tpen_1848"/>
</dbReference>
<dbReference type="KEGG" id="tpe:Tpen_1848"/>
<name>A1S1B3_THEPD</name>